<evidence type="ECO:0000313" key="2">
    <source>
        <dbReference type="Proteomes" id="UP000028924"/>
    </source>
</evidence>
<protein>
    <submittedName>
        <fullName evidence="1">Uncharacterized protein</fullName>
    </submittedName>
</protein>
<evidence type="ECO:0000313" key="1">
    <source>
        <dbReference type="EMBL" id="KFM25527.1"/>
    </source>
</evidence>
<dbReference type="AlphaFoldDB" id="A0A087SIH3"/>
<sequence length="74" mass="8428">MSPRQHRRRPMPAAILRCASQTRRARSRLPIPAPVPLGIVRLHPLWHPRLRQRTIRPLSGLPAPARMRTGCCSP</sequence>
<dbReference type="Proteomes" id="UP000028924">
    <property type="component" value="Unassembled WGS sequence"/>
</dbReference>
<dbReference type="EMBL" id="KL662119">
    <property type="protein sequence ID" value="KFM25527.1"/>
    <property type="molecule type" value="Genomic_DNA"/>
</dbReference>
<dbReference type="RefSeq" id="XP_011398423.1">
    <property type="nucleotide sequence ID" value="XM_011400121.1"/>
</dbReference>
<dbReference type="GeneID" id="23611945"/>
<gene>
    <name evidence="1" type="ORF">F751_0554</name>
</gene>
<accession>A0A087SIH3</accession>
<keyword evidence="2" id="KW-1185">Reference proteome</keyword>
<organism evidence="1 2">
    <name type="scientific">Auxenochlorella protothecoides</name>
    <name type="common">Green microalga</name>
    <name type="synonym">Chlorella protothecoides</name>
    <dbReference type="NCBI Taxonomy" id="3075"/>
    <lineage>
        <taxon>Eukaryota</taxon>
        <taxon>Viridiplantae</taxon>
        <taxon>Chlorophyta</taxon>
        <taxon>core chlorophytes</taxon>
        <taxon>Trebouxiophyceae</taxon>
        <taxon>Chlorellales</taxon>
        <taxon>Chlorellaceae</taxon>
        <taxon>Auxenochlorella</taxon>
    </lineage>
</organism>
<reference evidence="1 2" key="1">
    <citation type="journal article" date="2014" name="BMC Genomics">
        <title>Oil accumulation mechanisms of the oleaginous microalga Chlorella protothecoides revealed through its genome, transcriptomes, and proteomes.</title>
        <authorList>
            <person name="Gao C."/>
            <person name="Wang Y."/>
            <person name="Shen Y."/>
            <person name="Yan D."/>
            <person name="He X."/>
            <person name="Dai J."/>
            <person name="Wu Q."/>
        </authorList>
    </citation>
    <scope>NUCLEOTIDE SEQUENCE [LARGE SCALE GENOMIC DNA]</scope>
    <source>
        <strain evidence="1 2">0710</strain>
    </source>
</reference>
<name>A0A087SIH3_AUXPR</name>
<proteinExistence type="predicted"/>
<dbReference type="KEGG" id="apro:F751_0554"/>